<organism evidence="2 3">
    <name type="scientific">Panicum virgatum</name>
    <name type="common">Blackwell switchgrass</name>
    <dbReference type="NCBI Taxonomy" id="38727"/>
    <lineage>
        <taxon>Eukaryota</taxon>
        <taxon>Viridiplantae</taxon>
        <taxon>Streptophyta</taxon>
        <taxon>Embryophyta</taxon>
        <taxon>Tracheophyta</taxon>
        <taxon>Spermatophyta</taxon>
        <taxon>Magnoliopsida</taxon>
        <taxon>Liliopsida</taxon>
        <taxon>Poales</taxon>
        <taxon>Poaceae</taxon>
        <taxon>PACMAD clade</taxon>
        <taxon>Panicoideae</taxon>
        <taxon>Panicodae</taxon>
        <taxon>Paniceae</taxon>
        <taxon>Panicinae</taxon>
        <taxon>Panicum</taxon>
        <taxon>Panicum sect. Hiantes</taxon>
    </lineage>
</organism>
<dbReference type="GO" id="GO:0016747">
    <property type="term" value="F:acyltransferase activity, transferring groups other than amino-acyl groups"/>
    <property type="evidence" value="ECO:0007669"/>
    <property type="project" value="UniProtKB-ARBA"/>
</dbReference>
<dbReference type="PANTHER" id="PTHR31147:SF61">
    <property type="entry name" value="ACYL TRANSFERASE 15"/>
    <property type="match status" value="1"/>
</dbReference>
<gene>
    <name evidence="2" type="ORF">PVAP13_2NG254100</name>
</gene>
<dbReference type="AlphaFoldDB" id="A0A8T0VL14"/>
<dbReference type="Pfam" id="PF02458">
    <property type="entry name" value="Transferase"/>
    <property type="match status" value="1"/>
</dbReference>
<dbReference type="Proteomes" id="UP000823388">
    <property type="component" value="Chromosome 2N"/>
</dbReference>
<dbReference type="Gene3D" id="3.30.559.10">
    <property type="entry name" value="Chloramphenicol acetyltransferase-like domain"/>
    <property type="match status" value="2"/>
</dbReference>
<sequence>MSLVLRKSSPVVVRPSPEQVTMRGTIKLSSFDKSLNNLPNTSLLMFEHPIHNAAGTIQAALSRALAHYYPIAGRIIAGGGSSGGGDDDVYIECNDEGVAFVAASTCHALKDVICFDRWPDARKLLDELVDVVVHYPAMACAPRDPLLMMQVTEFSCGGLVLGVTWNHGIADGVGMGQFLQAGGELAGGLPSPSFAPVRWDGSLPTLPPSILDAEEHMLSLDPLNGDLATLDITIPLTSIDQIRSDFSGRFHGQPCTTFEAVLAVLWRCQTRAIRLDPQTPILLMFVADVRKHVGAKKGYYGNCTIDQVVVATSSAVADGDVKDVIMAIKHAKDQIPSRPKMTTGQHELCKVPAYHTMMVSSWRNLGFDQMDLGSGRLARVTTSGKHMPPASAAQGFLSSGRDGVSVLSALVTTRTLSLQN</sequence>
<dbReference type="OrthoDB" id="671439at2759"/>
<evidence type="ECO:0000313" key="3">
    <source>
        <dbReference type="Proteomes" id="UP000823388"/>
    </source>
</evidence>
<dbReference type="PANTHER" id="PTHR31147">
    <property type="entry name" value="ACYL TRANSFERASE 4"/>
    <property type="match status" value="1"/>
</dbReference>
<dbReference type="EMBL" id="CM029040">
    <property type="protein sequence ID" value="KAG2633974.1"/>
    <property type="molecule type" value="Genomic_DNA"/>
</dbReference>
<reference evidence="2" key="1">
    <citation type="submission" date="2020-05" db="EMBL/GenBank/DDBJ databases">
        <title>WGS assembly of Panicum virgatum.</title>
        <authorList>
            <person name="Lovell J.T."/>
            <person name="Jenkins J."/>
            <person name="Shu S."/>
            <person name="Juenger T.E."/>
            <person name="Schmutz J."/>
        </authorList>
    </citation>
    <scope>NUCLEOTIDE SEQUENCE</scope>
    <source>
        <strain evidence="2">AP13</strain>
    </source>
</reference>
<comment type="caution">
    <text evidence="2">The sequence shown here is derived from an EMBL/GenBank/DDBJ whole genome shotgun (WGS) entry which is preliminary data.</text>
</comment>
<comment type="similarity">
    <text evidence="1">Belongs to the plant acyltransferase family.</text>
</comment>
<dbReference type="InterPro" id="IPR023213">
    <property type="entry name" value="CAT-like_dom_sf"/>
</dbReference>
<evidence type="ECO:0000313" key="2">
    <source>
        <dbReference type="EMBL" id="KAG2633974.1"/>
    </source>
</evidence>
<protein>
    <submittedName>
        <fullName evidence="2">Uncharacterized protein</fullName>
    </submittedName>
</protein>
<evidence type="ECO:0000256" key="1">
    <source>
        <dbReference type="ARBA" id="ARBA00009861"/>
    </source>
</evidence>
<accession>A0A8T0VL14</accession>
<proteinExistence type="inferred from homology"/>
<name>A0A8T0VL14_PANVG</name>
<keyword evidence="3" id="KW-1185">Reference proteome</keyword>
<dbReference type="InterPro" id="IPR050898">
    <property type="entry name" value="Plant_acyltransferase"/>
</dbReference>